<dbReference type="SUPFAM" id="SSF52218">
    <property type="entry name" value="Flavoproteins"/>
    <property type="match status" value="1"/>
</dbReference>
<feature type="transmembrane region" description="Helical" evidence="1">
    <location>
        <begin position="258"/>
        <end position="279"/>
    </location>
</feature>
<accession>A0ABS1BVV8</accession>
<dbReference type="Proteomes" id="UP000614058">
    <property type="component" value="Unassembled WGS sequence"/>
</dbReference>
<dbReference type="EMBL" id="JAEHNZ010000006">
    <property type="protein sequence ID" value="MBK0397442.1"/>
    <property type="molecule type" value="Genomic_DNA"/>
</dbReference>
<sequence length="304" mass="33792">MTVPKVLIVYYSQTGQLSALAQYFAKPLQQAGVVTDCVPLVPQQPYPFPWRFWRFFDTFPETAHLRPAPIEPPQIPHDDYDAVVIAYTVWFLAPSQPITAFLQRPETRRLLAGKPVITLIGCRNMWLAAQEKMKTLLAANGAQLVGNIVKTDACGTAASFVTTPAWLLTGNKRYFRSLPAAGIAENELADGARFGEKLRDALLAGAPLDETLFQNMGAARVDEKLIFSEKAASRSFYLWGRLLMAAGRVSPLLRRALLAVYIVFLITLILTVIPISIVLKKLLHPLLKRRLAQAKHHYAQPSGE</sequence>
<keyword evidence="1" id="KW-0812">Transmembrane</keyword>
<dbReference type="InterPro" id="IPR029039">
    <property type="entry name" value="Flavoprotein-like_sf"/>
</dbReference>
<name>A0ABS1BVV8_9NEIS</name>
<evidence type="ECO:0000256" key="1">
    <source>
        <dbReference type="SAM" id="Phobius"/>
    </source>
</evidence>
<gene>
    <name evidence="2" type="ORF">JDW22_12900</name>
</gene>
<evidence type="ECO:0000313" key="2">
    <source>
        <dbReference type="EMBL" id="MBK0397442.1"/>
    </source>
</evidence>
<keyword evidence="1" id="KW-0472">Membrane</keyword>
<keyword evidence="1" id="KW-1133">Transmembrane helix</keyword>
<evidence type="ECO:0000313" key="3">
    <source>
        <dbReference type="Proteomes" id="UP000614058"/>
    </source>
</evidence>
<reference evidence="2 3" key="1">
    <citation type="journal article" date="2021" name="Pathogens">
        <title>Isolation and Characterization of Kingella bonacorsii sp. nov., A Novel Kingella Species Detected in a Stable Periodontitis Subject.</title>
        <authorList>
            <person name="Antezack A."/>
            <person name="Boxberger M."/>
            <person name="Rolland C."/>
            <person name="Monnet-Corti V."/>
            <person name="La Scola B."/>
        </authorList>
    </citation>
    <scope>NUCLEOTIDE SEQUENCE [LARGE SCALE GENOMIC DNA]</scope>
    <source>
        <strain evidence="2 3">Marseille-Q4569</strain>
    </source>
</reference>
<proteinExistence type="predicted"/>
<dbReference type="Gene3D" id="3.40.50.360">
    <property type="match status" value="1"/>
</dbReference>
<protein>
    <submittedName>
        <fullName evidence="2">Dialkylresorcinol condensing enzyme</fullName>
    </submittedName>
</protein>
<organism evidence="2 3">
    <name type="scientific">Kingella bonacorsii</name>
    <dbReference type="NCBI Taxonomy" id="2796361"/>
    <lineage>
        <taxon>Bacteria</taxon>
        <taxon>Pseudomonadati</taxon>
        <taxon>Pseudomonadota</taxon>
        <taxon>Betaproteobacteria</taxon>
        <taxon>Neisseriales</taxon>
        <taxon>Neisseriaceae</taxon>
        <taxon>Kingella</taxon>
    </lineage>
</organism>
<keyword evidence="3" id="KW-1185">Reference proteome</keyword>
<dbReference type="RefSeq" id="WP_200523377.1">
    <property type="nucleotide sequence ID" value="NZ_JAEHNZ010000006.1"/>
</dbReference>
<comment type="caution">
    <text evidence="2">The sequence shown here is derived from an EMBL/GenBank/DDBJ whole genome shotgun (WGS) entry which is preliminary data.</text>
</comment>